<feature type="compositionally biased region" description="Polar residues" evidence="1">
    <location>
        <begin position="224"/>
        <end position="237"/>
    </location>
</feature>
<dbReference type="GeneID" id="33937239"/>
<feature type="domain" description="MULE transposase" evidence="2">
    <location>
        <begin position="441"/>
        <end position="524"/>
    </location>
</feature>
<name>A0A219ANP4_METCM</name>
<dbReference type="Pfam" id="PF10551">
    <property type="entry name" value="MULE"/>
    <property type="match status" value="1"/>
</dbReference>
<feature type="compositionally biased region" description="Basic and acidic residues" evidence="1">
    <location>
        <begin position="209"/>
        <end position="222"/>
    </location>
</feature>
<dbReference type="InterPro" id="IPR018289">
    <property type="entry name" value="MULE_transposase_dom"/>
</dbReference>
<dbReference type="PANTHER" id="PTHR47718">
    <property type="entry name" value="OS01G0519700 PROTEIN"/>
    <property type="match status" value="1"/>
</dbReference>
<keyword evidence="4" id="KW-1185">Reference proteome</keyword>
<evidence type="ECO:0000313" key="4">
    <source>
        <dbReference type="Proteomes" id="UP000078397"/>
    </source>
</evidence>
<dbReference type="RefSeq" id="XP_022284902.1">
    <property type="nucleotide sequence ID" value="XM_022430085.1"/>
</dbReference>
<feature type="region of interest" description="Disordered" evidence="1">
    <location>
        <begin position="192"/>
        <end position="245"/>
    </location>
</feature>
<dbReference type="OrthoDB" id="4922674at2759"/>
<dbReference type="EMBL" id="LSBJ02000020">
    <property type="protein sequence ID" value="OWT42373.1"/>
    <property type="molecule type" value="Genomic_DNA"/>
</dbReference>
<dbReference type="PANTHER" id="PTHR47718:SF13">
    <property type="entry name" value="OS09G0290500 PROTEIN"/>
    <property type="match status" value="1"/>
</dbReference>
<dbReference type="AlphaFoldDB" id="A0A219ANP4"/>
<evidence type="ECO:0000259" key="2">
    <source>
        <dbReference type="Pfam" id="PF10551"/>
    </source>
</evidence>
<comment type="caution">
    <text evidence="3">The sequence shown here is derived from an EMBL/GenBank/DDBJ whole genome shotgun (WGS) entry which is preliminary data.</text>
</comment>
<sequence length="735" mass="83382">MVARFEPQYGLDEMEGLAPYFISNGVEFYPGVQGVALISSWCARKSATAAQSSPEGQRWELTPFDPELHYGAGDDNALYNIFATWPDNFFSSLPKPHGNRGIDEPYLELRQSQIFLDDCFRGKGTRRCCTTTIPCPDKLDRERMRQQVQLEEVNTYITPKALFRSALDLAREQAKLDSSLANALARHRRTSDLRRATCENPSASPSLIQRRDRQEHQERDDNSDTGSSTQSQSNTILNPPIPGPLTSSIQALQSQVNNFAKENGFGVVRRNGSGSSVRKTRYVFECDRYGQPRPSRGAGLRQKRSRKCGCKWKVVGEALEENNYMWTLREFADLQHSKHNHGQSMSLSAHPIHRRLSDSVKATVEAISRRVGIRARDIRGVVKEKHPGTVYTRKDIYNARALLRREKLDGLSPTAALIKLFDERSIPYIVKWSDAEPDRLLPLFQVTGQTCLKSVYNAAFGLIDNERREGFQFLAEGPRQLIVEHEIQSPDVIITDYDKQMKVALDIQFPGSQQQICIHHVISNVLLNAKRRWKDAEEEGDGCGHNSSDSERSQAALTSRDMEAVRAVGKDGSPPLRTDHTSPVPHNYRGVLELWKLVVFEQTKDDYEKAWARLCDEFNDQQIILMYLYNTYLPVSAQWAHCFIKKYRNFGVRVTSGTEASNNNVKSYLLNGMSNLYGLVEAIEGMLADQQQDFLDNCSQDEVLDCNAFIFDKPETPRNMTVCMIRSKGGWELFS</sequence>
<dbReference type="KEGG" id="pchm:VFPPC_18484"/>
<gene>
    <name evidence="3" type="ORF">VFPPC_18484</name>
</gene>
<accession>A0A219ANP4</accession>
<dbReference type="STRING" id="1380566.A0A219ANP4"/>
<evidence type="ECO:0000313" key="3">
    <source>
        <dbReference type="EMBL" id="OWT42373.1"/>
    </source>
</evidence>
<protein>
    <submittedName>
        <fullName evidence="3">Transposase</fullName>
    </submittedName>
</protein>
<evidence type="ECO:0000256" key="1">
    <source>
        <dbReference type="SAM" id="MobiDB-lite"/>
    </source>
</evidence>
<reference evidence="3 4" key="1">
    <citation type="journal article" date="2016" name="PLoS Pathog.">
        <title>Biosynthesis of antibiotic leucinostatins in bio-control fungus Purpureocillium lilacinum and their inhibition on phytophthora revealed by genome mining.</title>
        <authorList>
            <person name="Wang G."/>
            <person name="Liu Z."/>
            <person name="Lin R."/>
            <person name="Li E."/>
            <person name="Mao Z."/>
            <person name="Ling J."/>
            <person name="Yang Y."/>
            <person name="Yin W.B."/>
            <person name="Xie B."/>
        </authorList>
    </citation>
    <scope>NUCLEOTIDE SEQUENCE [LARGE SCALE GENOMIC DNA]</scope>
    <source>
        <strain evidence="3">170</strain>
    </source>
</reference>
<proteinExistence type="predicted"/>
<organism evidence="3 4">
    <name type="scientific">Pochonia chlamydosporia 170</name>
    <dbReference type="NCBI Taxonomy" id="1380566"/>
    <lineage>
        <taxon>Eukaryota</taxon>
        <taxon>Fungi</taxon>
        <taxon>Dikarya</taxon>
        <taxon>Ascomycota</taxon>
        <taxon>Pezizomycotina</taxon>
        <taxon>Sordariomycetes</taxon>
        <taxon>Hypocreomycetidae</taxon>
        <taxon>Hypocreales</taxon>
        <taxon>Clavicipitaceae</taxon>
        <taxon>Pochonia</taxon>
    </lineage>
</organism>
<feature type="region of interest" description="Disordered" evidence="1">
    <location>
        <begin position="537"/>
        <end position="560"/>
    </location>
</feature>
<dbReference type="Proteomes" id="UP000078397">
    <property type="component" value="Unassembled WGS sequence"/>
</dbReference>